<dbReference type="InterPro" id="IPR036322">
    <property type="entry name" value="WD40_repeat_dom_sf"/>
</dbReference>
<keyword evidence="7" id="KW-1185">Reference proteome</keyword>
<name>I7MCM5_TETTS</name>
<dbReference type="PROSITE" id="PS00678">
    <property type="entry name" value="WD_REPEATS_1"/>
    <property type="match status" value="1"/>
</dbReference>
<dbReference type="InterPro" id="IPR019775">
    <property type="entry name" value="WD40_repeat_CS"/>
</dbReference>
<dbReference type="STRING" id="312017.I7MCM5"/>
<evidence type="ECO:0000256" key="4">
    <source>
        <dbReference type="SAM" id="Phobius"/>
    </source>
</evidence>
<dbReference type="Gene3D" id="2.130.10.10">
    <property type="entry name" value="YVTN repeat-like/Quinoprotein amine dehydrogenase"/>
    <property type="match status" value="4"/>
</dbReference>
<reference evidence="7" key="1">
    <citation type="journal article" date="2006" name="PLoS Biol.">
        <title>Macronuclear genome sequence of the ciliate Tetrahymena thermophila, a model eukaryote.</title>
        <authorList>
            <person name="Eisen J.A."/>
            <person name="Coyne R.S."/>
            <person name="Wu M."/>
            <person name="Wu D."/>
            <person name="Thiagarajan M."/>
            <person name="Wortman J.R."/>
            <person name="Badger J.H."/>
            <person name="Ren Q."/>
            <person name="Amedeo P."/>
            <person name="Jones K.M."/>
            <person name="Tallon L.J."/>
            <person name="Delcher A.L."/>
            <person name="Salzberg S.L."/>
            <person name="Silva J.C."/>
            <person name="Haas B.J."/>
            <person name="Majoros W.H."/>
            <person name="Farzad M."/>
            <person name="Carlton J.M."/>
            <person name="Smith R.K. Jr."/>
            <person name="Garg J."/>
            <person name="Pearlman R.E."/>
            <person name="Karrer K.M."/>
            <person name="Sun L."/>
            <person name="Manning G."/>
            <person name="Elde N.C."/>
            <person name="Turkewitz A.P."/>
            <person name="Asai D.J."/>
            <person name="Wilkes D.E."/>
            <person name="Wang Y."/>
            <person name="Cai H."/>
            <person name="Collins K."/>
            <person name="Stewart B.A."/>
            <person name="Lee S.R."/>
            <person name="Wilamowska K."/>
            <person name="Weinberg Z."/>
            <person name="Ruzzo W.L."/>
            <person name="Wloga D."/>
            <person name="Gaertig J."/>
            <person name="Frankel J."/>
            <person name="Tsao C.-C."/>
            <person name="Gorovsky M.A."/>
            <person name="Keeling P.J."/>
            <person name="Waller R.F."/>
            <person name="Patron N.J."/>
            <person name="Cherry J.M."/>
            <person name="Stover N.A."/>
            <person name="Krieger C.J."/>
            <person name="del Toro C."/>
            <person name="Ryder H.F."/>
            <person name="Williamson S.C."/>
            <person name="Barbeau R.A."/>
            <person name="Hamilton E.P."/>
            <person name="Orias E."/>
        </authorList>
    </citation>
    <scope>NUCLEOTIDE SEQUENCE [LARGE SCALE GENOMIC DNA]</scope>
    <source>
        <strain evidence="7">SB210</strain>
    </source>
</reference>
<protein>
    <submittedName>
        <fullName evidence="6">WD domain, G-beta repeat protein</fullName>
    </submittedName>
</protein>
<feature type="repeat" description="WD" evidence="3">
    <location>
        <begin position="927"/>
        <end position="968"/>
    </location>
</feature>
<feature type="repeat" description="WD" evidence="3">
    <location>
        <begin position="164"/>
        <end position="205"/>
    </location>
</feature>
<keyword evidence="2" id="KW-0677">Repeat</keyword>
<dbReference type="InterPro" id="IPR015943">
    <property type="entry name" value="WD40/YVTN_repeat-like_dom_sf"/>
</dbReference>
<feature type="transmembrane region" description="Helical" evidence="4">
    <location>
        <begin position="2494"/>
        <end position="2517"/>
    </location>
</feature>
<keyword evidence="4" id="KW-1133">Transmembrane helix</keyword>
<feature type="chain" id="PRO_5003712535" evidence="5">
    <location>
        <begin position="25"/>
        <end position="2921"/>
    </location>
</feature>
<feature type="repeat" description="WD" evidence="3">
    <location>
        <begin position="248"/>
        <end position="279"/>
    </location>
</feature>
<proteinExistence type="predicted"/>
<dbReference type="Proteomes" id="UP000009168">
    <property type="component" value="Unassembled WGS sequence"/>
</dbReference>
<feature type="transmembrane region" description="Helical" evidence="4">
    <location>
        <begin position="2715"/>
        <end position="2740"/>
    </location>
</feature>
<keyword evidence="5" id="KW-0732">Signal</keyword>
<accession>I7MCM5</accession>
<dbReference type="PROSITE" id="PS50294">
    <property type="entry name" value="WD_REPEATS_REGION"/>
    <property type="match status" value="1"/>
</dbReference>
<keyword evidence="4" id="KW-0812">Transmembrane</keyword>
<dbReference type="PANTHER" id="PTHR11319:SF35">
    <property type="entry name" value="OUTER MEMBRANE PROTEIN PMPC-RELATED"/>
    <property type="match status" value="1"/>
</dbReference>
<evidence type="ECO:0000313" key="6">
    <source>
        <dbReference type="EMBL" id="EAR84301.2"/>
    </source>
</evidence>
<dbReference type="OrthoDB" id="756370at2759"/>
<feature type="transmembrane region" description="Helical" evidence="4">
    <location>
        <begin position="2529"/>
        <end position="2551"/>
    </location>
</feature>
<evidence type="ECO:0000256" key="3">
    <source>
        <dbReference type="PROSITE-ProRule" id="PRU00221"/>
    </source>
</evidence>
<dbReference type="Pfam" id="PF00400">
    <property type="entry name" value="WD40"/>
    <property type="match status" value="1"/>
</dbReference>
<dbReference type="GeneID" id="7845555"/>
<dbReference type="SUPFAM" id="SSF50978">
    <property type="entry name" value="WD40 repeat-like"/>
    <property type="match status" value="3"/>
</dbReference>
<keyword evidence="4" id="KW-0472">Membrane</keyword>
<evidence type="ECO:0000313" key="7">
    <source>
        <dbReference type="Proteomes" id="UP000009168"/>
    </source>
</evidence>
<sequence>MKQTLLSNIFKKILLFSFVTSSLQQIQYCDQLSSDQLSCDVCQVGFQRVQNAALDQQLQQTSISQYYCVSSCDLVHFYSFESKTCVPQCAYNEVPDSNLRVCSQISLCPTLSTQGKSYHPNAVNGVVIIKNPNTQQDLLIVSYSNNDNLIRLWDAQTGVFKTSFKGHTSPVITIYFNEIKQQLLSMASNGEIITWDITKGKIISVVVIPQGALKPTSAFDSERTLVTSFGFQGEFFLFNYTSLIGKKYIGHSNIVDYAIFYQSDKILTSSQDKNILLWDQNQAKFQKICSHKTPPLAIYLLQDSLSANISVDILLSLDSSGVDSLSIHFTDLTASNPQCQQISSLVQHQYSILNIVSDLITHRFITYSSQEIFVWSYFPSQNNSKYIFTVIDQITPSNLLPYGISIKGVYLSYSLLAITSSSGNLIMGSYLLSQQQQNQKIINLSPVEQMISLSRPTINGLSFNLQEMQIYIYGDQIHKINLNKASVNYVINNLITPFIKNQQQVQKIEFNVNVSLIVSTSLDGLTMVYDYQSGKLVSMMTHPKYPPFGRGLQPQGLISIILRDATVCVAYADQSLICYNGVTSQPKYQYSFSSKIINLYEDNPNLYILVTTLDQAFIYNMVNGNLVVSVTQNGAFYYSKYYPLPNLISAGKNGVIIKWSYPQLTILAQGNDNGLNNQIPQGSLVGFGYGQDLAFIISFYTNGLTIIYDQNFNLVKSLTISDQVNNCGLVMPIYAICITQSGKIIYYGIYNDSYIAQPLLPYPLMQVQTVYKYQKAMFAINYGTFGGAVIVADLQNLIGDQQFFSPSPIVDITVDDNKLRVFIPNNEGDILVSHFNPVTNFKINRSENSTINNVYIISSQTKMVILSDIIVLYDYSLSKVYKQNKYHQRAVQDCLLDSQNYQIISYNLDVSKNLQIWRYDTDQTIELSGHSSSISKVLLLSSSNILISYDNNGIIIVWKYPTNNQIRQITQHQNNQILNAQFFNKYNNYLISYDSAGNLYSTNYLDGTIFNVIQVPNMNNFVIDYVNENIYLYGTNIAVYSASRLNKQTDILGFDGYVQAVIFKNTYAIAYSNQNIISISRSTLQPLFTGKYQLKIFQLTLINNLAAMIGNQIDNTIEIWDYTTGVMMTNIVNTIYPSPQRYITVDEDSQILLTINNLNQIFTYLPFSPQVSKQKDFLINPSYQQLSALQSILFDKIANLLFAYNSNDIFVWNYYTYLGNQGDTFILPSDSRIVSVYNQQQDQIIYSDLERNLWLVQNNKQQYASQLNHTPLKAVLNQNCIITTSGMNIYSFNSTFQQISSLQVYPIDLYTDNSIPYIFGIIIDNSIIQFYIDNKTCTLQPMMVFKGDFNSRIKNLKLFLPYQNIIAYDISGNIGIYNFVTLQKVFSGQIHTQLIRDVIVDQSSNMLVTCSEDGNINIYNYDGKVANPLQVIQNQVPVVWIQIDSTRKELIYFLDNQQLLFYLDITNSFSLKQTLMSPGMRFIQLKISPLYQEVAVFCPFQINLYRQQDYLFLNSLRLPSTVNDIQNIQFMSSNVILVQATTQLILFSIDLNATTILKSFAMKYPLLLNYEYKSNQIITLKGLNLDNSFNYTFTLLSSAKPSSSNTQQQSVCYQQFSQTSSYFEFKQALQLQEDSLLGFQQQISQVIYDVYLGQQATLLYVSDSQLSLYSPNVQKKYVYLAAEENPTSKISYKFVDHSDFDKSSFQLEDFQWQVLDNFQVNFNNLTQQVTLINSIIDSMSINNSTINLKNLNSLFISQLNITNTLFNSTGQVQTQAFLQLTNIQSVYIEKLIISNVNLNNYVLISAQNCNKIIIRDIIITNVTFNSQSRILQSFNYFDINNSQILQQNQQQNLLISIVQSSNVILSNYTITNINSQQLFSVFNLQYNKLVNINQVIANTINNIIIANISQIFDNPQVGLFQVFNDTVLIQNVNIENVTTSSSIFQIQSDNLQISGSSFKNINSQASSGSAFYIYQSFFNISNSQFYNNQALLGGAIYAENSKNTCQIQKCEFDSNTSEQGGAIFLNNCDLDLHLVNITQNNAYIGGGIRYIEYIPKFINFPGSSNFIASNKGKIFGNNVASYPRKIALYPININFDSQQQISESITRYYINNFMSGDTLQFSIQLYDEEQNHLNLNAFYSNLDNLSGDLINEISQYYFYCQSQNSSIISLSGQINTQYYNSTLQMFQFNQLIIKSEPNTNSSFVLQNNILNIPNPKQNTQFILLLANIEIFIQFRSCKLGEIIVKKTSDSPSYCLPCPTQKYSLKDPNNLELWSNQDQACSLCPSSAESCKGSLITLKQGYWKQSFLSDDILQCYNKPQNCLGGLVSDQDSYDSTFKNYCKEGYIGPLCEECDIKGQYWDEKYMNDGQFNCVPCKGQQGLILTYGFVVLISIIYLIYGIRQVIKGSMKKVYSYYIRMMNIASIGTSDSFDKSAVLIKFLMHFLQMSSISFKLEFPTSIDIFTVSIGTPIDAVKYSQDCKSVLSTSEIPVVYGRIIWSQIIAGLYVVILGIIYYVLVFTKNLNRNSYYKWSALVFIYLFLQPNITSGLISVMSCRSIGNGSYVLADITLECNTYQHITFITFLVIPLFILWNILIPLIIIVILFKSKNKLNYLSTRIRFGFLYQEYKDYCYYWEFIKILLRVTIIFVATYFREYTQIKSTLCSLIIFFYLILAHIKKPFLSIEFNRIDLLLHIIIIICLQLQILQQGDEISQFNQLSQIFIAIAAYSFLMLIALKFIQALLKLYYPILSKKFTFLARLSNYFAVFNIYKEKSNLKVFNNWKKIQRSLKQLTKLSKADRNNKQLQNFDQDNTQQKLKLNYIQSKRNSFQINSETSSLSDVPRLISYQKPAKLISFTQRNLLNSPPTSIRQNTFGDTEIEISQRSEKQTQAQIFSTKLNYEKPKIKKYNFLSNKNSKNSDSSIQ</sequence>
<feature type="transmembrane region" description="Helical" evidence="4">
    <location>
        <begin position="2656"/>
        <end position="2674"/>
    </location>
</feature>
<dbReference type="InterPro" id="IPR001680">
    <property type="entry name" value="WD40_rpt"/>
</dbReference>
<dbReference type="RefSeq" id="XP_001031964.2">
    <property type="nucleotide sequence ID" value="XM_001031964.2"/>
</dbReference>
<feature type="transmembrane region" description="Helical" evidence="4">
    <location>
        <begin position="2379"/>
        <end position="2399"/>
    </location>
</feature>
<dbReference type="PANTHER" id="PTHR11319">
    <property type="entry name" value="G PROTEIN-COUPLED RECEPTOR-RELATED"/>
    <property type="match status" value="1"/>
</dbReference>
<evidence type="ECO:0000256" key="2">
    <source>
        <dbReference type="ARBA" id="ARBA00022737"/>
    </source>
</evidence>
<organism evidence="6 7">
    <name type="scientific">Tetrahymena thermophila (strain SB210)</name>
    <dbReference type="NCBI Taxonomy" id="312017"/>
    <lineage>
        <taxon>Eukaryota</taxon>
        <taxon>Sar</taxon>
        <taxon>Alveolata</taxon>
        <taxon>Ciliophora</taxon>
        <taxon>Intramacronucleata</taxon>
        <taxon>Oligohymenophorea</taxon>
        <taxon>Hymenostomatida</taxon>
        <taxon>Tetrahymenina</taxon>
        <taxon>Tetrahymenidae</taxon>
        <taxon>Tetrahymena</taxon>
    </lineage>
</organism>
<feature type="signal peptide" evidence="5">
    <location>
        <begin position="1"/>
        <end position="24"/>
    </location>
</feature>
<dbReference type="InterPro" id="IPR011047">
    <property type="entry name" value="Quinoprotein_ADH-like_sf"/>
</dbReference>
<feature type="transmembrane region" description="Helical" evidence="4">
    <location>
        <begin position="2686"/>
        <end position="2703"/>
    </location>
</feature>
<dbReference type="SMART" id="SM00320">
    <property type="entry name" value="WD40"/>
    <property type="match status" value="8"/>
</dbReference>
<dbReference type="EMBL" id="GG662447">
    <property type="protein sequence ID" value="EAR84301.2"/>
    <property type="molecule type" value="Genomic_DNA"/>
</dbReference>
<dbReference type="InParanoid" id="I7MCM5"/>
<feature type="transmembrane region" description="Helical" evidence="4">
    <location>
        <begin position="2630"/>
        <end position="2650"/>
    </location>
</feature>
<keyword evidence="1 3" id="KW-0853">WD repeat</keyword>
<dbReference type="SUPFAM" id="SSF50998">
    <property type="entry name" value="Quinoprotein alcohol dehydrogenase-like"/>
    <property type="match status" value="1"/>
</dbReference>
<evidence type="ECO:0000256" key="1">
    <source>
        <dbReference type="ARBA" id="ARBA00022574"/>
    </source>
</evidence>
<gene>
    <name evidence="6" type="ORF">TTHERM_00716070</name>
</gene>
<evidence type="ECO:0000256" key="5">
    <source>
        <dbReference type="SAM" id="SignalP"/>
    </source>
</evidence>
<dbReference type="PROSITE" id="PS50082">
    <property type="entry name" value="WD_REPEATS_2"/>
    <property type="match status" value="3"/>
</dbReference>
<feature type="transmembrane region" description="Helical" evidence="4">
    <location>
        <begin position="2578"/>
        <end position="2603"/>
    </location>
</feature>
<dbReference type="KEGG" id="tet:TTHERM_00716070"/>